<accession>A0A9P9JLU2</accession>
<keyword evidence="2" id="KW-1185">Reference proteome</keyword>
<evidence type="ECO:0000313" key="2">
    <source>
        <dbReference type="Proteomes" id="UP000738349"/>
    </source>
</evidence>
<evidence type="ECO:0000313" key="1">
    <source>
        <dbReference type="EMBL" id="KAH7171287.1"/>
    </source>
</evidence>
<dbReference type="AlphaFoldDB" id="A0A9P9JLU2"/>
<proteinExistence type="predicted"/>
<comment type="caution">
    <text evidence="1">The sequence shown here is derived from an EMBL/GenBank/DDBJ whole genome shotgun (WGS) entry which is preliminary data.</text>
</comment>
<protein>
    <submittedName>
        <fullName evidence="1">Uncharacterized protein</fullName>
    </submittedName>
</protein>
<sequence length="155" mass="17895">MATIPQPATLDTEVWCLKEDARWEHEKPYYSNIPFDHPDAKQTNLESVPRPVRFTDIRGAEGHFGLDANGFCVHRTNLVDIEAIHNQFSDSYWIQRVYYAKVSEWMRDDIGGDKIERIHIYDHTDSFLSCSVDCMFADVIRTLPSSLEAQKARSS</sequence>
<gene>
    <name evidence="1" type="ORF">EDB81DRAFT_753682</name>
</gene>
<dbReference type="EMBL" id="JAGMUV010000002">
    <property type="protein sequence ID" value="KAH7171287.1"/>
    <property type="molecule type" value="Genomic_DNA"/>
</dbReference>
<reference evidence="1" key="1">
    <citation type="journal article" date="2021" name="Nat. Commun.">
        <title>Genetic determinants of endophytism in the Arabidopsis root mycobiome.</title>
        <authorList>
            <person name="Mesny F."/>
            <person name="Miyauchi S."/>
            <person name="Thiergart T."/>
            <person name="Pickel B."/>
            <person name="Atanasova L."/>
            <person name="Karlsson M."/>
            <person name="Huettel B."/>
            <person name="Barry K.W."/>
            <person name="Haridas S."/>
            <person name="Chen C."/>
            <person name="Bauer D."/>
            <person name="Andreopoulos W."/>
            <person name="Pangilinan J."/>
            <person name="LaButti K."/>
            <person name="Riley R."/>
            <person name="Lipzen A."/>
            <person name="Clum A."/>
            <person name="Drula E."/>
            <person name="Henrissat B."/>
            <person name="Kohler A."/>
            <person name="Grigoriev I.V."/>
            <person name="Martin F.M."/>
            <person name="Hacquard S."/>
        </authorList>
    </citation>
    <scope>NUCLEOTIDE SEQUENCE</scope>
    <source>
        <strain evidence="1">MPI-CAGE-AT-0147</strain>
    </source>
</reference>
<dbReference type="Proteomes" id="UP000738349">
    <property type="component" value="Unassembled WGS sequence"/>
</dbReference>
<name>A0A9P9JLU2_9HYPO</name>
<organism evidence="1 2">
    <name type="scientific">Dactylonectria macrodidyma</name>
    <dbReference type="NCBI Taxonomy" id="307937"/>
    <lineage>
        <taxon>Eukaryota</taxon>
        <taxon>Fungi</taxon>
        <taxon>Dikarya</taxon>
        <taxon>Ascomycota</taxon>
        <taxon>Pezizomycotina</taxon>
        <taxon>Sordariomycetes</taxon>
        <taxon>Hypocreomycetidae</taxon>
        <taxon>Hypocreales</taxon>
        <taxon>Nectriaceae</taxon>
        <taxon>Dactylonectria</taxon>
    </lineage>
</organism>
<dbReference type="OrthoDB" id="412788at2759"/>